<dbReference type="Proteomes" id="UP001430848">
    <property type="component" value="Unassembled WGS sequence"/>
</dbReference>
<accession>A0ABR1P5Y0</accession>
<gene>
    <name evidence="3" type="ORF">SLS63_007240</name>
</gene>
<dbReference type="Pfam" id="PF20684">
    <property type="entry name" value="Fung_rhodopsin"/>
    <property type="match status" value="1"/>
</dbReference>
<keyword evidence="1" id="KW-1133">Transmembrane helix</keyword>
<name>A0ABR1P5Y0_DIAER</name>
<keyword evidence="1" id="KW-0472">Membrane</keyword>
<dbReference type="InterPro" id="IPR049326">
    <property type="entry name" value="Rhodopsin_dom_fungi"/>
</dbReference>
<feature type="domain" description="N-acetyltransferase" evidence="2">
    <location>
        <begin position="315"/>
        <end position="468"/>
    </location>
</feature>
<dbReference type="SUPFAM" id="SSF55729">
    <property type="entry name" value="Acyl-CoA N-acyltransferases (Nat)"/>
    <property type="match status" value="1"/>
</dbReference>
<comment type="caution">
    <text evidence="3">The sequence shown here is derived from an EMBL/GenBank/DDBJ whole genome shotgun (WGS) entry which is preliminary data.</text>
</comment>
<keyword evidence="1" id="KW-0812">Transmembrane</keyword>
<protein>
    <recommendedName>
        <fullName evidence="2">N-acetyltransferase domain-containing protein</fullName>
    </recommendedName>
</protein>
<dbReference type="InterPro" id="IPR016181">
    <property type="entry name" value="Acyl_CoA_acyltransferase"/>
</dbReference>
<evidence type="ECO:0000313" key="3">
    <source>
        <dbReference type="EMBL" id="KAK7727189.1"/>
    </source>
</evidence>
<dbReference type="Pfam" id="PF00583">
    <property type="entry name" value="Acetyltransf_1"/>
    <property type="match status" value="1"/>
</dbReference>
<feature type="transmembrane region" description="Helical" evidence="1">
    <location>
        <begin position="99"/>
        <end position="120"/>
    </location>
</feature>
<evidence type="ECO:0000256" key="1">
    <source>
        <dbReference type="SAM" id="Phobius"/>
    </source>
</evidence>
<evidence type="ECO:0000313" key="4">
    <source>
        <dbReference type="Proteomes" id="UP001430848"/>
    </source>
</evidence>
<dbReference type="InterPro" id="IPR052523">
    <property type="entry name" value="Trichothecene_AcTrans"/>
</dbReference>
<reference evidence="3 4" key="1">
    <citation type="submission" date="2024-02" db="EMBL/GenBank/DDBJ databases">
        <title>De novo assembly and annotation of 12 fungi associated with fruit tree decline syndrome in Ontario, Canada.</title>
        <authorList>
            <person name="Sulman M."/>
            <person name="Ellouze W."/>
            <person name="Ilyukhin E."/>
        </authorList>
    </citation>
    <scope>NUCLEOTIDE SEQUENCE [LARGE SCALE GENOMIC DNA]</scope>
    <source>
        <strain evidence="3 4">M169</strain>
    </source>
</reference>
<sequence>MREFIRTFYIANGTYPMCSTFIKLALLFQYLRLFGKGTRLRVVTVITIIVVCSWGFAFTFMSWVPCLPIKAYWDWNIPDSQVTRYGFGSHEVDTFVATYLTHAATNVALDLIIFTIPIPLYMEKGIQTKTRWALCGLFVLGAMILVTREVDVTRETRDFTTINNNWEDSDVYALEVVPSNQKPHLDQRYMLSHIDPLQEEKPTTTTVMAAGQQANGGARVNRSLDLGANFTSSLSPSQPSIAMPDYVIQGCTVQDAADVARNNMSSFWEDQNWRIVWKHSTLPRVIEACTARSPRNLLKDRALLRHFKAVDPETGKFLGYARWKIPPGCNLREDGSPTWPEGQTPDVTPEERAKIEEVADAAVWNPDDESDDLDAPITRRKIEYLARKEYLMLDFFAVHPENQGKGVGTALLKHGIEKAREMNMDIFVLGMVGGWRIYKRMGFKLMETVVQDATPYGGNDNYAFQFLEYDIRNKDQE</sequence>
<dbReference type="InterPro" id="IPR000182">
    <property type="entry name" value="GNAT_dom"/>
</dbReference>
<keyword evidence="4" id="KW-1185">Reference proteome</keyword>
<dbReference type="CDD" id="cd04301">
    <property type="entry name" value="NAT_SF"/>
    <property type="match status" value="1"/>
</dbReference>
<evidence type="ECO:0000259" key="2">
    <source>
        <dbReference type="PROSITE" id="PS51186"/>
    </source>
</evidence>
<dbReference type="Gene3D" id="3.40.630.30">
    <property type="match status" value="1"/>
</dbReference>
<dbReference type="PROSITE" id="PS51186">
    <property type="entry name" value="GNAT"/>
    <property type="match status" value="1"/>
</dbReference>
<proteinExistence type="predicted"/>
<organism evidence="3 4">
    <name type="scientific">Diaporthe eres</name>
    <name type="common">Phomopsis oblonga</name>
    <dbReference type="NCBI Taxonomy" id="83184"/>
    <lineage>
        <taxon>Eukaryota</taxon>
        <taxon>Fungi</taxon>
        <taxon>Dikarya</taxon>
        <taxon>Ascomycota</taxon>
        <taxon>Pezizomycotina</taxon>
        <taxon>Sordariomycetes</taxon>
        <taxon>Sordariomycetidae</taxon>
        <taxon>Diaporthales</taxon>
        <taxon>Diaporthaceae</taxon>
        <taxon>Diaporthe</taxon>
        <taxon>Diaporthe eres species complex</taxon>
    </lineage>
</organism>
<feature type="transmembrane region" description="Helical" evidence="1">
    <location>
        <begin position="132"/>
        <end position="150"/>
    </location>
</feature>
<dbReference type="PANTHER" id="PTHR42791:SF2">
    <property type="entry name" value="N-ACETYLTRANSFERASE DOMAIN-CONTAINING PROTEIN"/>
    <property type="match status" value="1"/>
</dbReference>
<dbReference type="EMBL" id="JAKNSF020000039">
    <property type="protein sequence ID" value="KAK7727189.1"/>
    <property type="molecule type" value="Genomic_DNA"/>
</dbReference>
<feature type="transmembrane region" description="Helical" evidence="1">
    <location>
        <begin position="40"/>
        <end position="64"/>
    </location>
</feature>
<dbReference type="PANTHER" id="PTHR42791">
    <property type="entry name" value="GNAT FAMILY ACETYLTRANSFERASE"/>
    <property type="match status" value="1"/>
</dbReference>